<keyword evidence="5" id="KW-0378">Hydrolase</keyword>
<dbReference type="EMBL" id="WXEX01000008">
    <property type="protein sequence ID" value="MZP43503.1"/>
    <property type="molecule type" value="Genomic_DNA"/>
</dbReference>
<comment type="caution">
    <text evidence="9">The sequence shown here is derived from an EMBL/GenBank/DDBJ whole genome shotgun (WGS) entry which is preliminary data.</text>
</comment>
<evidence type="ECO:0000256" key="1">
    <source>
        <dbReference type="ARBA" id="ARBA00022475"/>
    </source>
</evidence>
<dbReference type="GO" id="GO:0006508">
    <property type="term" value="P:proteolysis"/>
    <property type="evidence" value="ECO:0007669"/>
    <property type="project" value="UniProtKB-KW"/>
</dbReference>
<accession>A0A845LJ88</accession>
<dbReference type="Pfam" id="PF04647">
    <property type="entry name" value="AgrB"/>
    <property type="match status" value="1"/>
</dbReference>
<feature type="transmembrane region" description="Helical" evidence="8">
    <location>
        <begin position="78"/>
        <end position="98"/>
    </location>
</feature>
<proteinExistence type="predicted"/>
<feature type="transmembrane region" description="Helical" evidence="8">
    <location>
        <begin position="144"/>
        <end position="177"/>
    </location>
</feature>
<dbReference type="RefSeq" id="WP_161262069.1">
    <property type="nucleotide sequence ID" value="NZ_JAFBDC010000007.1"/>
</dbReference>
<evidence type="ECO:0000256" key="2">
    <source>
        <dbReference type="ARBA" id="ARBA00022654"/>
    </source>
</evidence>
<keyword evidence="2" id="KW-0673">Quorum sensing</keyword>
<dbReference type="InterPro" id="IPR006741">
    <property type="entry name" value="AgrB"/>
</dbReference>
<evidence type="ECO:0000256" key="5">
    <source>
        <dbReference type="ARBA" id="ARBA00022801"/>
    </source>
</evidence>
<evidence type="ECO:0000256" key="8">
    <source>
        <dbReference type="SAM" id="Phobius"/>
    </source>
</evidence>
<evidence type="ECO:0000313" key="9">
    <source>
        <dbReference type="EMBL" id="MZP43503.1"/>
    </source>
</evidence>
<keyword evidence="3" id="KW-0645">Protease</keyword>
<gene>
    <name evidence="9" type="ORF">GTO89_10675</name>
</gene>
<evidence type="ECO:0000256" key="6">
    <source>
        <dbReference type="ARBA" id="ARBA00022989"/>
    </source>
</evidence>
<dbReference type="SMART" id="SM00793">
    <property type="entry name" value="AgrB"/>
    <property type="match status" value="1"/>
</dbReference>
<dbReference type="OrthoDB" id="2854767at2"/>
<evidence type="ECO:0000256" key="3">
    <source>
        <dbReference type="ARBA" id="ARBA00022670"/>
    </source>
</evidence>
<keyword evidence="6 8" id="KW-1133">Transmembrane helix</keyword>
<name>A0A845LJ88_HELGE</name>
<keyword evidence="4 8" id="KW-0812">Transmembrane</keyword>
<evidence type="ECO:0000313" key="10">
    <source>
        <dbReference type="Proteomes" id="UP000471031"/>
    </source>
</evidence>
<evidence type="ECO:0008006" key="11">
    <source>
        <dbReference type="Google" id="ProtNLM"/>
    </source>
</evidence>
<dbReference type="GO" id="GO:0009372">
    <property type="term" value="P:quorum sensing"/>
    <property type="evidence" value="ECO:0007669"/>
    <property type="project" value="UniProtKB-KW"/>
</dbReference>
<sequence>MDAIYRRWALRIAEMNGDAEGQWEVYLYALRFWVSTAINFALLLALGWLFDCISLIIAATAGISLFRAFAGGAHHHRAEVCSAMTMFVMAAIVIVARMPIPVEMVTAVFFPILLLAFWSVYRYAPADTPNKPIVGEERAHFRRLSYIIVTLLALAFSGFLALGFTGIVLAGALGMLWQSFSMTPHGYSFSHAIDDVVEKVTTTSIK</sequence>
<keyword evidence="7 8" id="KW-0472">Membrane</keyword>
<evidence type="ECO:0000256" key="4">
    <source>
        <dbReference type="ARBA" id="ARBA00022692"/>
    </source>
</evidence>
<reference evidence="9 10" key="1">
    <citation type="submission" date="2020-01" db="EMBL/GenBank/DDBJ databases">
        <title>Whole genome sequence of Heliobacterium gestii DSM 11169.</title>
        <authorList>
            <person name="Kyndt J.A."/>
            <person name="Meyer T.E."/>
        </authorList>
    </citation>
    <scope>NUCLEOTIDE SEQUENCE [LARGE SCALE GENOMIC DNA]</scope>
    <source>
        <strain evidence="9 10">DSM 11169</strain>
    </source>
</reference>
<dbReference type="Proteomes" id="UP000471031">
    <property type="component" value="Unassembled WGS sequence"/>
</dbReference>
<protein>
    <recommendedName>
        <fullName evidence="11">Accessory gene regulator B</fullName>
    </recommendedName>
</protein>
<dbReference type="AlphaFoldDB" id="A0A845LJ88"/>
<dbReference type="GO" id="GO:0016020">
    <property type="term" value="C:membrane"/>
    <property type="evidence" value="ECO:0007669"/>
    <property type="project" value="InterPro"/>
</dbReference>
<evidence type="ECO:0000256" key="7">
    <source>
        <dbReference type="ARBA" id="ARBA00023136"/>
    </source>
</evidence>
<organism evidence="9 10">
    <name type="scientific">Heliomicrobium gestii</name>
    <name type="common">Heliobacterium gestii</name>
    <dbReference type="NCBI Taxonomy" id="2699"/>
    <lineage>
        <taxon>Bacteria</taxon>
        <taxon>Bacillati</taxon>
        <taxon>Bacillota</taxon>
        <taxon>Clostridia</taxon>
        <taxon>Eubacteriales</taxon>
        <taxon>Heliobacteriaceae</taxon>
        <taxon>Heliomicrobium</taxon>
    </lineage>
</organism>
<keyword evidence="10" id="KW-1185">Reference proteome</keyword>
<feature type="transmembrane region" description="Helical" evidence="8">
    <location>
        <begin position="40"/>
        <end position="66"/>
    </location>
</feature>
<feature type="transmembrane region" description="Helical" evidence="8">
    <location>
        <begin position="104"/>
        <end position="124"/>
    </location>
</feature>
<dbReference type="GO" id="GO:0008233">
    <property type="term" value="F:peptidase activity"/>
    <property type="evidence" value="ECO:0007669"/>
    <property type="project" value="UniProtKB-KW"/>
</dbReference>
<keyword evidence="1" id="KW-1003">Cell membrane</keyword>